<keyword evidence="4" id="KW-0677">Repeat</keyword>
<evidence type="ECO:0000256" key="2">
    <source>
        <dbReference type="ARBA" id="ARBA00022707"/>
    </source>
</evidence>
<dbReference type="AlphaFoldDB" id="A0A485L9L9"/>
<dbReference type="PANTHER" id="PTHR23055:SF178">
    <property type="entry name" value="NEUROCALCIN HOMOLOG"/>
    <property type="match status" value="1"/>
</dbReference>
<keyword evidence="5" id="KW-0106">Calcium</keyword>
<dbReference type="EMBL" id="CAADRA010006199">
    <property type="protein sequence ID" value="VFT94263.1"/>
    <property type="molecule type" value="Genomic_DNA"/>
</dbReference>
<evidence type="ECO:0000256" key="7">
    <source>
        <dbReference type="SAM" id="MobiDB-lite"/>
    </source>
</evidence>
<dbReference type="Pfam" id="PF13499">
    <property type="entry name" value="EF-hand_7"/>
    <property type="match status" value="1"/>
</dbReference>
<dbReference type="InterPro" id="IPR028846">
    <property type="entry name" value="Recoverin"/>
</dbReference>
<feature type="region of interest" description="Disordered" evidence="7">
    <location>
        <begin position="1"/>
        <end position="36"/>
    </location>
</feature>
<dbReference type="SMART" id="SM00054">
    <property type="entry name" value="EFh"/>
    <property type="match status" value="4"/>
</dbReference>
<reference evidence="10 11" key="1">
    <citation type="submission" date="2019-03" db="EMBL/GenBank/DDBJ databases">
        <authorList>
            <person name="Gaulin E."/>
            <person name="Dumas B."/>
        </authorList>
    </citation>
    <scope>NUCLEOTIDE SEQUENCE [LARGE SCALE GENOMIC DNA]</scope>
    <source>
        <strain evidence="10">CBS 568.67</strain>
    </source>
</reference>
<proteinExistence type="inferred from homology"/>
<keyword evidence="11" id="KW-1185">Reference proteome</keyword>
<evidence type="ECO:0000259" key="8">
    <source>
        <dbReference type="PROSITE" id="PS50222"/>
    </source>
</evidence>
<evidence type="ECO:0000313" key="10">
    <source>
        <dbReference type="EMBL" id="VFT94263.1"/>
    </source>
</evidence>
<dbReference type="GO" id="GO:0005509">
    <property type="term" value="F:calcium ion binding"/>
    <property type="evidence" value="ECO:0007669"/>
    <property type="project" value="InterPro"/>
</dbReference>
<evidence type="ECO:0000256" key="1">
    <source>
        <dbReference type="ARBA" id="ARBA00006049"/>
    </source>
</evidence>
<dbReference type="EMBL" id="VJMH01006178">
    <property type="protein sequence ID" value="KAF0691210.1"/>
    <property type="molecule type" value="Genomic_DNA"/>
</dbReference>
<evidence type="ECO:0000256" key="4">
    <source>
        <dbReference type="ARBA" id="ARBA00022737"/>
    </source>
</evidence>
<dbReference type="Pfam" id="PF13202">
    <property type="entry name" value="EF-hand_5"/>
    <property type="match status" value="1"/>
</dbReference>
<accession>A0A485L9L9</accession>
<name>A0A485L9L9_9STRA</name>
<dbReference type="PROSITE" id="PS50222">
    <property type="entry name" value="EF_HAND_2"/>
    <property type="match status" value="2"/>
</dbReference>
<gene>
    <name evidence="10" type="primary">Aste57867_17510</name>
    <name evidence="9" type="ORF">As57867_017450</name>
    <name evidence="10" type="ORF">ASTE57867_17510</name>
</gene>
<dbReference type="Gene3D" id="1.10.238.10">
    <property type="entry name" value="EF-hand"/>
    <property type="match status" value="2"/>
</dbReference>
<protein>
    <submittedName>
        <fullName evidence="10">Aste57867_17510 protein</fullName>
    </submittedName>
</protein>
<reference evidence="9" key="2">
    <citation type="submission" date="2019-06" db="EMBL/GenBank/DDBJ databases">
        <title>Genomics analysis of Aphanomyces spp. identifies a new class of oomycete effector associated with host adaptation.</title>
        <authorList>
            <person name="Gaulin E."/>
        </authorList>
    </citation>
    <scope>NUCLEOTIDE SEQUENCE</scope>
    <source>
        <strain evidence="9">CBS 578.67</strain>
    </source>
</reference>
<evidence type="ECO:0000313" key="11">
    <source>
        <dbReference type="Proteomes" id="UP000332933"/>
    </source>
</evidence>
<keyword evidence="2" id="KW-0519">Myristate</keyword>
<dbReference type="PROSITE" id="PS00018">
    <property type="entry name" value="EF_HAND_1"/>
    <property type="match status" value="3"/>
</dbReference>
<evidence type="ECO:0000256" key="6">
    <source>
        <dbReference type="ARBA" id="ARBA00023288"/>
    </source>
</evidence>
<dbReference type="Proteomes" id="UP000332933">
    <property type="component" value="Unassembled WGS sequence"/>
</dbReference>
<evidence type="ECO:0000313" key="9">
    <source>
        <dbReference type="EMBL" id="KAF0691210.1"/>
    </source>
</evidence>
<evidence type="ECO:0000256" key="5">
    <source>
        <dbReference type="ARBA" id="ARBA00022837"/>
    </source>
</evidence>
<sequence>MGDSSHETGGATQLLLQQMAKRGSMSAASSDGKRRLQDQLNQVMSAPATHSYRLGGGGIAAIAQEPTPSPRERRASNYMRARKESFVTLQHHRLDQPASMAKRPSMTAAASILTLPEKDAPRRASYALLMDEVGAAKASHERTIEREATQSQQITQDVLRQSLQQMRSLPQRQAAEAQHHPRRRSELQMHLTHEEALERLRTKASGPYTHPHGRHNQRPSHAIVDDDGGDGPSSSHVTAPHQPSLPFLDTAALHAALHPTTHSLERKPSLVDKQGRYLDDASLQAAACLPNVRRSSIARSAAPALLPAEFAQAYLAALAHLHPEKLASLEKHMPIGNEWLTRDEFRHMFQHVLGFQDPPWAAKCFAACLNSKHETRLTLLEFSGKVHMLRNGADQDKMRFVFSIYDVDRSGTVEVDEVFQTLQSDKEDMWDQVMFSQQLLGLVNPQHDGKMGFHEFCTACQKIPMFFTCFTGALPLRLSTHPENVKYRLGLNAIRTMWTYGDSNDYVAMDTPHAISVHGFKTIISYFFRFSKSSAIDQALATRIFQTFAASSNAMVTFDEFICGMSTLIQGAKDPRGRMIHSILDLDRGGTITKNEIEMILRSRARVLQNQDIKDLNLERNATEIMKVLDANGDGDISVDEFMAAIQKSPHVLDALQDILFSGCHLDDDFDSDEWKQQTVRNAIERTHSWHRDLDKVQHPDELIKDFKKIFVNAVKKVSAATAIRRNKVPLLPSPPKVIFKPIGPQ</sequence>
<keyword evidence="3" id="KW-0479">Metal-binding</keyword>
<dbReference type="OrthoDB" id="74004at2759"/>
<feature type="domain" description="EF-hand" evidence="8">
    <location>
        <begin position="617"/>
        <end position="652"/>
    </location>
</feature>
<evidence type="ECO:0000256" key="3">
    <source>
        <dbReference type="ARBA" id="ARBA00022723"/>
    </source>
</evidence>
<feature type="region of interest" description="Disordered" evidence="7">
    <location>
        <begin position="166"/>
        <end position="187"/>
    </location>
</feature>
<dbReference type="SUPFAM" id="SSF47473">
    <property type="entry name" value="EF-hand"/>
    <property type="match status" value="2"/>
</dbReference>
<dbReference type="InterPro" id="IPR018247">
    <property type="entry name" value="EF_Hand_1_Ca_BS"/>
</dbReference>
<dbReference type="InterPro" id="IPR011992">
    <property type="entry name" value="EF-hand-dom_pair"/>
</dbReference>
<keyword evidence="6" id="KW-0449">Lipoprotein</keyword>
<dbReference type="InterPro" id="IPR002048">
    <property type="entry name" value="EF_hand_dom"/>
</dbReference>
<comment type="similarity">
    <text evidence="1">Belongs to the recoverin family.</text>
</comment>
<dbReference type="PANTHER" id="PTHR23055">
    <property type="entry name" value="CALCIUM BINDING PROTEINS"/>
    <property type="match status" value="1"/>
</dbReference>
<feature type="domain" description="EF-hand" evidence="8">
    <location>
        <begin position="393"/>
        <end position="428"/>
    </location>
</feature>
<dbReference type="CDD" id="cd00051">
    <property type="entry name" value="EFh"/>
    <property type="match status" value="1"/>
</dbReference>
<organism evidence="10 11">
    <name type="scientific">Aphanomyces stellatus</name>
    <dbReference type="NCBI Taxonomy" id="120398"/>
    <lineage>
        <taxon>Eukaryota</taxon>
        <taxon>Sar</taxon>
        <taxon>Stramenopiles</taxon>
        <taxon>Oomycota</taxon>
        <taxon>Saprolegniomycetes</taxon>
        <taxon>Saprolegniales</taxon>
        <taxon>Verrucalvaceae</taxon>
        <taxon>Aphanomyces</taxon>
    </lineage>
</organism>
<feature type="region of interest" description="Disordered" evidence="7">
    <location>
        <begin position="204"/>
        <end position="244"/>
    </location>
</feature>